<comment type="caution">
    <text evidence="2">The sequence shown here is derived from an EMBL/GenBank/DDBJ whole genome shotgun (WGS) entry which is preliminary data.</text>
</comment>
<dbReference type="Proteomes" id="UP000215145">
    <property type="component" value="Unassembled WGS sequence"/>
</dbReference>
<dbReference type="InterPro" id="IPR001173">
    <property type="entry name" value="Glyco_trans_2-like"/>
</dbReference>
<dbReference type="PANTHER" id="PTHR43630:SF2">
    <property type="entry name" value="GLYCOSYLTRANSFERASE"/>
    <property type="match status" value="1"/>
</dbReference>
<protein>
    <submittedName>
        <fullName evidence="2">Glycosyl transferase</fullName>
    </submittedName>
</protein>
<sequence length="355" mass="41683">MIVKNEEKLLEQCLLSVRGVADEIIIADTGSTDRTKEIARKYTDHVLDFAWVDDFSAARNYAFSQASQDYIFWLDADDVLLEEDRNKLLALKAELAPTTDACSMFYHYSFDDYGKVNLKFRRNRLVKRSLQFKWYGAVHEYLDVSGNVIDTDIAVTHKRVHDAKGRNLAIYENKLRSGAELSPRDHYYFANELRDNGDLARAAQQYERFLEMEQGWVADKVTACDKLSDCYYRLGEHDKECKAALKALEYATPTAEICCRLGYHFLQKEQFSIAVFWYKLATDLEEPKEDWGFRNEQCWTWLPHVQLSVCYYRLGQERLAWEHNEQALRFRPQDQRMLGNKLFFEARFKKRGESV</sequence>
<evidence type="ECO:0000259" key="1">
    <source>
        <dbReference type="Pfam" id="PF00535"/>
    </source>
</evidence>
<reference evidence="2 3" key="1">
    <citation type="submission" date="2017-07" db="EMBL/GenBank/DDBJ databases">
        <title>Paenibacillus herberti R33 genome sequencing and assembly.</title>
        <authorList>
            <person name="Su W."/>
        </authorList>
    </citation>
    <scope>NUCLEOTIDE SEQUENCE [LARGE SCALE GENOMIC DNA]</scope>
    <source>
        <strain evidence="2 3">R33</strain>
    </source>
</reference>
<feature type="domain" description="Glycosyltransferase 2-like" evidence="1">
    <location>
        <begin position="1"/>
        <end position="135"/>
    </location>
</feature>
<dbReference type="InterPro" id="IPR029044">
    <property type="entry name" value="Nucleotide-diphossugar_trans"/>
</dbReference>
<accession>A0A229NWY0</accession>
<dbReference type="Gene3D" id="3.90.550.10">
    <property type="entry name" value="Spore Coat Polysaccharide Biosynthesis Protein SpsA, Chain A"/>
    <property type="match status" value="1"/>
</dbReference>
<dbReference type="EMBL" id="NMUQ01000002">
    <property type="protein sequence ID" value="OXM14410.1"/>
    <property type="molecule type" value="Genomic_DNA"/>
</dbReference>
<dbReference type="OrthoDB" id="9815923at2"/>
<dbReference type="PANTHER" id="PTHR43630">
    <property type="entry name" value="POLY-BETA-1,6-N-ACETYL-D-GLUCOSAMINE SYNTHASE"/>
    <property type="match status" value="1"/>
</dbReference>
<dbReference type="SUPFAM" id="SSF48452">
    <property type="entry name" value="TPR-like"/>
    <property type="match status" value="1"/>
</dbReference>
<dbReference type="Gene3D" id="1.25.40.10">
    <property type="entry name" value="Tetratricopeptide repeat domain"/>
    <property type="match status" value="2"/>
</dbReference>
<keyword evidence="3" id="KW-1185">Reference proteome</keyword>
<evidence type="ECO:0000313" key="3">
    <source>
        <dbReference type="Proteomes" id="UP000215145"/>
    </source>
</evidence>
<dbReference type="InterPro" id="IPR011990">
    <property type="entry name" value="TPR-like_helical_dom_sf"/>
</dbReference>
<proteinExistence type="predicted"/>
<dbReference type="AlphaFoldDB" id="A0A229NWY0"/>
<dbReference type="CDD" id="cd02511">
    <property type="entry name" value="Beta4Glucosyltransferase"/>
    <property type="match status" value="1"/>
</dbReference>
<evidence type="ECO:0000313" key="2">
    <source>
        <dbReference type="EMBL" id="OXM14410.1"/>
    </source>
</evidence>
<dbReference type="GO" id="GO:0016740">
    <property type="term" value="F:transferase activity"/>
    <property type="evidence" value="ECO:0007669"/>
    <property type="project" value="UniProtKB-KW"/>
</dbReference>
<keyword evidence="2" id="KW-0808">Transferase</keyword>
<gene>
    <name evidence="2" type="ORF">CGZ75_15815</name>
</gene>
<organism evidence="2 3">
    <name type="scientific">Paenibacillus herberti</name>
    <dbReference type="NCBI Taxonomy" id="1619309"/>
    <lineage>
        <taxon>Bacteria</taxon>
        <taxon>Bacillati</taxon>
        <taxon>Bacillota</taxon>
        <taxon>Bacilli</taxon>
        <taxon>Bacillales</taxon>
        <taxon>Paenibacillaceae</taxon>
        <taxon>Paenibacillus</taxon>
    </lineage>
</organism>
<name>A0A229NWY0_9BACL</name>
<dbReference type="RefSeq" id="WP_089525234.1">
    <property type="nucleotide sequence ID" value="NZ_NMUQ01000002.1"/>
</dbReference>
<dbReference type="Pfam" id="PF00535">
    <property type="entry name" value="Glycos_transf_2"/>
    <property type="match status" value="1"/>
</dbReference>
<dbReference type="SUPFAM" id="SSF53448">
    <property type="entry name" value="Nucleotide-diphospho-sugar transferases"/>
    <property type="match status" value="1"/>
</dbReference>